<feature type="region of interest" description="Disordered" evidence="1">
    <location>
        <begin position="101"/>
        <end position="126"/>
    </location>
</feature>
<dbReference type="KEGG" id="sio:DW64_07430"/>
<feature type="compositionally biased region" description="Basic and acidic residues" evidence="1">
    <location>
        <begin position="68"/>
        <end position="84"/>
    </location>
</feature>
<dbReference type="RefSeq" id="WP_003101650.1">
    <property type="nucleotide sequence ID" value="NZ_CP010783.1"/>
</dbReference>
<evidence type="ECO:0000313" key="5">
    <source>
        <dbReference type="Proteomes" id="UP000269148"/>
    </source>
</evidence>
<evidence type="ECO:0000313" key="3">
    <source>
        <dbReference type="EMBL" id="RLU55946.1"/>
    </source>
</evidence>
<name>A0A3L8GDR3_STRIN</name>
<evidence type="ECO:0000313" key="4">
    <source>
        <dbReference type="Proteomes" id="UP000025245"/>
    </source>
</evidence>
<dbReference type="EMBL" id="CP007586">
    <property type="protein sequence ID" value="AHY16286.1"/>
    <property type="molecule type" value="Genomic_DNA"/>
</dbReference>
<dbReference type="KEGG" id="siq:DQ08_07445"/>
<dbReference type="KEGG" id="siz:SI82_07555"/>
<dbReference type="GeneID" id="35766088"/>
<dbReference type="Proteomes" id="UP000269148">
    <property type="component" value="Unassembled WGS sequence"/>
</dbReference>
<dbReference type="EMBL" id="QLQD01000066">
    <property type="protein sequence ID" value="RLU55946.1"/>
    <property type="molecule type" value="Genomic_DNA"/>
</dbReference>
<dbReference type="OrthoDB" id="2235632at2"/>
<gene>
    <name evidence="3" type="ORF">DIY07_07625</name>
    <name evidence="2" type="ORF">DQ08_07445</name>
</gene>
<dbReference type="AlphaFoldDB" id="A0A3L8GDR3"/>
<evidence type="ECO:0000313" key="2">
    <source>
        <dbReference type="EMBL" id="AHY16286.1"/>
    </source>
</evidence>
<dbReference type="Proteomes" id="UP000025245">
    <property type="component" value="Chromosome"/>
</dbReference>
<evidence type="ECO:0008006" key="6">
    <source>
        <dbReference type="Google" id="ProtNLM"/>
    </source>
</evidence>
<feature type="region of interest" description="Disordered" evidence="1">
    <location>
        <begin position="55"/>
        <end position="84"/>
    </location>
</feature>
<keyword evidence="4" id="KW-1185">Reference proteome</keyword>
<feature type="compositionally biased region" description="Basic and acidic residues" evidence="1">
    <location>
        <begin position="116"/>
        <end position="126"/>
    </location>
</feature>
<evidence type="ECO:0000256" key="1">
    <source>
        <dbReference type="SAM" id="MobiDB-lite"/>
    </source>
</evidence>
<reference evidence="2 4" key="1">
    <citation type="journal article" date="2014" name="Genome Announc.">
        <title>Complete Genome Sequence of a Virulent Strain, Streptococcus iniae ISET0901, Isolated from Diseased Tilapia.</title>
        <authorList>
            <person name="Pridgeon J.W."/>
            <person name="Zhang D."/>
            <person name="Zhang L."/>
        </authorList>
    </citation>
    <scope>NUCLEOTIDE SEQUENCE [LARGE SCALE GENOMIC DNA]</scope>
    <source>
        <strain evidence="2 4">ISET0901</strain>
    </source>
</reference>
<proteinExistence type="predicted"/>
<dbReference type="STRING" id="1346.BMF34_07475"/>
<protein>
    <recommendedName>
        <fullName evidence="6">Cystathionine gamma-synthase</fullName>
    </recommendedName>
</protein>
<sequence>MQKNQFPLVADGEPIIEAAKQMSLYENEDLITNIHGFYQDKDYDDVTRDFNFVDASQSSPSNAASRQHIIDEGRSYAEEARKRARADLKQKRQAYLAQDFNFNAKSKVHPKPHSSLKQESKKDLIKEDTSAQLNTKETTREQYKRSDNKWSGYSEKLQQDAYILAEIPKVYTEPSPTEQPQKSKNNYDFLKRSQIYNSQENRYHKEKTIAQELNLSRLDDVN</sequence>
<reference evidence="3 5" key="2">
    <citation type="submission" date="2018-06" db="EMBL/GenBank/DDBJ databases">
        <title>Mutators as drivers of adaptation in pathogenic bacteria and a risk factor for host jumps and vaccine escape.</title>
        <authorList>
            <person name="Barnes A.C."/>
            <person name="Silayeva O."/>
        </authorList>
    </citation>
    <scope>NUCLEOTIDE SEQUENCE [LARGE SCALE GENOMIC DNA]</scope>
    <source>
        <strain evidence="3 5">QMA0445</strain>
    </source>
</reference>
<accession>A0A3L8GDR3</accession>
<feature type="compositionally biased region" description="Polar residues" evidence="1">
    <location>
        <begin position="55"/>
        <end position="65"/>
    </location>
</feature>
<organism evidence="3 5">
    <name type="scientific">Streptococcus iniae</name>
    <name type="common">Streptococcus shiloi</name>
    <dbReference type="NCBI Taxonomy" id="1346"/>
    <lineage>
        <taxon>Bacteria</taxon>
        <taxon>Bacillati</taxon>
        <taxon>Bacillota</taxon>
        <taxon>Bacilli</taxon>
        <taxon>Lactobacillales</taxon>
        <taxon>Streptococcaceae</taxon>
        <taxon>Streptococcus</taxon>
    </lineage>
</organism>